<dbReference type="EMBL" id="FQVT01000001">
    <property type="protein sequence ID" value="SHF54080.1"/>
    <property type="molecule type" value="Genomic_DNA"/>
</dbReference>
<feature type="transmembrane region" description="Helical" evidence="1">
    <location>
        <begin position="76"/>
        <end position="99"/>
    </location>
</feature>
<accession>A0A1M5CHD8</accession>
<organism evidence="2 3">
    <name type="scientific">Salegentibacter echinorum</name>
    <dbReference type="NCBI Taxonomy" id="1073325"/>
    <lineage>
        <taxon>Bacteria</taxon>
        <taxon>Pseudomonadati</taxon>
        <taxon>Bacteroidota</taxon>
        <taxon>Flavobacteriia</taxon>
        <taxon>Flavobacteriales</taxon>
        <taxon>Flavobacteriaceae</taxon>
        <taxon>Salegentibacter</taxon>
    </lineage>
</organism>
<dbReference type="RefSeq" id="WP_072876377.1">
    <property type="nucleotide sequence ID" value="NZ_FQVT01000001.1"/>
</dbReference>
<keyword evidence="3" id="KW-1185">Reference proteome</keyword>
<gene>
    <name evidence="2" type="ORF">SAMN05444483_101522</name>
</gene>
<proteinExistence type="predicted"/>
<dbReference type="InterPro" id="IPR025250">
    <property type="entry name" value="DUF4199"/>
</dbReference>
<sequence length="176" mass="19599">MEKSLKSIATPYGVYAGIALSLITVLAYVFNLELFTKWWLGVANLLLLLVIAILAVRACKKFKTKNYFSFKEAFTAYFITAALGLLIATVVSIIIFNAIDPEASKIINDLTADTTRNMMERFNVPEADIENAVAEIKNSNQFSLLNQLKSYIFQLAFFSAIGLLVALVFREKNPNA</sequence>
<name>A0A1M5CHD8_SALEC</name>
<evidence type="ECO:0000313" key="2">
    <source>
        <dbReference type="EMBL" id="SHF54080.1"/>
    </source>
</evidence>
<dbReference type="STRING" id="1073325.SAMN05444483_101522"/>
<evidence type="ECO:0008006" key="4">
    <source>
        <dbReference type="Google" id="ProtNLM"/>
    </source>
</evidence>
<feature type="transmembrane region" description="Helical" evidence="1">
    <location>
        <begin position="12"/>
        <end position="32"/>
    </location>
</feature>
<feature type="transmembrane region" description="Helical" evidence="1">
    <location>
        <begin position="38"/>
        <end position="56"/>
    </location>
</feature>
<protein>
    <recommendedName>
        <fullName evidence="4">DUF4199 domain-containing protein</fullName>
    </recommendedName>
</protein>
<keyword evidence="1" id="KW-0472">Membrane</keyword>
<dbReference type="Pfam" id="PF13858">
    <property type="entry name" value="DUF4199"/>
    <property type="match status" value="1"/>
</dbReference>
<evidence type="ECO:0000256" key="1">
    <source>
        <dbReference type="SAM" id="Phobius"/>
    </source>
</evidence>
<keyword evidence="1" id="KW-0812">Transmembrane</keyword>
<keyword evidence="1" id="KW-1133">Transmembrane helix</keyword>
<reference evidence="3" key="1">
    <citation type="submission" date="2016-11" db="EMBL/GenBank/DDBJ databases">
        <authorList>
            <person name="Varghese N."/>
            <person name="Submissions S."/>
        </authorList>
    </citation>
    <scope>NUCLEOTIDE SEQUENCE [LARGE SCALE GENOMIC DNA]</scope>
    <source>
        <strain evidence="3">DSM 24579</strain>
    </source>
</reference>
<dbReference type="OrthoDB" id="660361at2"/>
<dbReference type="AlphaFoldDB" id="A0A1M5CHD8"/>
<evidence type="ECO:0000313" key="3">
    <source>
        <dbReference type="Proteomes" id="UP000183945"/>
    </source>
</evidence>
<dbReference type="Proteomes" id="UP000183945">
    <property type="component" value="Unassembled WGS sequence"/>
</dbReference>
<feature type="transmembrane region" description="Helical" evidence="1">
    <location>
        <begin position="151"/>
        <end position="169"/>
    </location>
</feature>